<comment type="subcellular location">
    <subcellularLocation>
        <location evidence="1">Endomembrane system</location>
        <topology evidence="1">Multi-pass membrane protein</topology>
    </subcellularLocation>
</comment>
<feature type="transmembrane region" description="Helical" evidence="6">
    <location>
        <begin position="116"/>
        <end position="142"/>
    </location>
</feature>
<dbReference type="PROSITE" id="PS51257">
    <property type="entry name" value="PROKAR_LIPOPROTEIN"/>
    <property type="match status" value="1"/>
</dbReference>
<evidence type="ECO:0000256" key="4">
    <source>
        <dbReference type="ARBA" id="ARBA00022989"/>
    </source>
</evidence>
<dbReference type="Proteomes" id="UP001642483">
    <property type="component" value="Unassembled WGS sequence"/>
</dbReference>
<dbReference type="InterPro" id="IPR019402">
    <property type="entry name" value="CWH43_N"/>
</dbReference>
<feature type="transmembrane region" description="Helical" evidence="6">
    <location>
        <begin position="191"/>
        <end position="211"/>
    </location>
</feature>
<feature type="transmembrane region" description="Helical" evidence="6">
    <location>
        <begin position="12"/>
        <end position="36"/>
    </location>
</feature>
<evidence type="ECO:0000256" key="5">
    <source>
        <dbReference type="ARBA" id="ARBA00023136"/>
    </source>
</evidence>
<keyword evidence="3 6" id="KW-0812">Transmembrane</keyword>
<dbReference type="PANTHER" id="PTHR21324">
    <property type="entry name" value="FASTING-INDUCIBLE INTEGRAL MEMBRANE PROTEIN TM6P1-RELATED"/>
    <property type="match status" value="1"/>
</dbReference>
<feature type="transmembrane region" description="Helical" evidence="6">
    <location>
        <begin position="154"/>
        <end position="179"/>
    </location>
</feature>
<comment type="caution">
    <text evidence="8">The sequence shown here is derived from an EMBL/GenBank/DDBJ whole genome shotgun (WGS) entry which is preliminary data.</text>
</comment>
<feature type="transmembrane region" description="Helical" evidence="6">
    <location>
        <begin position="56"/>
        <end position="77"/>
    </location>
</feature>
<proteinExistence type="inferred from homology"/>
<name>A0ABP0FKG9_CLALP</name>
<dbReference type="PANTHER" id="PTHR21324:SF2">
    <property type="entry name" value="EG:22E5.9 PROTEIN"/>
    <property type="match status" value="1"/>
</dbReference>
<feature type="domain" description="CWH43-like N-terminal" evidence="7">
    <location>
        <begin position="10"/>
        <end position="213"/>
    </location>
</feature>
<dbReference type="Pfam" id="PF10277">
    <property type="entry name" value="Frag1"/>
    <property type="match status" value="1"/>
</dbReference>
<evidence type="ECO:0000313" key="9">
    <source>
        <dbReference type="Proteomes" id="UP001642483"/>
    </source>
</evidence>
<evidence type="ECO:0000313" key="8">
    <source>
        <dbReference type="EMBL" id="CAK8678907.1"/>
    </source>
</evidence>
<evidence type="ECO:0000256" key="1">
    <source>
        <dbReference type="ARBA" id="ARBA00004127"/>
    </source>
</evidence>
<dbReference type="InterPro" id="IPR050911">
    <property type="entry name" value="DRAM/TMEM150_Autophagy_Mod"/>
</dbReference>
<reference evidence="8 9" key="1">
    <citation type="submission" date="2024-02" db="EMBL/GenBank/DDBJ databases">
        <authorList>
            <person name="Daric V."/>
            <person name="Darras S."/>
        </authorList>
    </citation>
    <scope>NUCLEOTIDE SEQUENCE [LARGE SCALE GENOMIC DNA]</scope>
</reference>
<evidence type="ECO:0000256" key="2">
    <source>
        <dbReference type="ARBA" id="ARBA00006565"/>
    </source>
</evidence>
<feature type="transmembrane region" description="Helical" evidence="6">
    <location>
        <begin position="89"/>
        <end position="110"/>
    </location>
</feature>
<dbReference type="EMBL" id="CAWYQH010000057">
    <property type="protein sequence ID" value="CAK8678907.1"/>
    <property type="molecule type" value="Genomic_DNA"/>
</dbReference>
<keyword evidence="5 6" id="KW-0472">Membrane</keyword>
<comment type="similarity">
    <text evidence="2">Belongs to the DRAM/TMEM150 family.</text>
</comment>
<evidence type="ECO:0000259" key="7">
    <source>
        <dbReference type="Pfam" id="PF10277"/>
    </source>
</evidence>
<organism evidence="8 9">
    <name type="scientific">Clavelina lepadiformis</name>
    <name type="common">Light-bulb sea squirt</name>
    <name type="synonym">Ascidia lepadiformis</name>
    <dbReference type="NCBI Taxonomy" id="159417"/>
    <lineage>
        <taxon>Eukaryota</taxon>
        <taxon>Metazoa</taxon>
        <taxon>Chordata</taxon>
        <taxon>Tunicata</taxon>
        <taxon>Ascidiacea</taxon>
        <taxon>Aplousobranchia</taxon>
        <taxon>Clavelinidae</taxon>
        <taxon>Clavelina</taxon>
    </lineage>
</organism>
<sequence>MKEALKSHMYWPLLFFILLFFGFFACYGISLSYQHVVSPPEWPFVSDTGARSPESTLFTLILSLASFMVLITMYLYYKYVIHHHHPTKLNTAAFVIGCIASFGVVLVGAFQWTVLLIPHLIGAFTAFIGAMIYGWLIVIISWRQLVPHVHGMAIVYCRLALVILGSAAIIIMIIFASLMQVDARYSSTAAITEWILIYAAVFFLATLIYDLRRIKSAEVKLVLHGDHV</sequence>
<protein>
    <recommendedName>
        <fullName evidence="7">CWH43-like N-terminal domain-containing protein</fullName>
    </recommendedName>
</protein>
<evidence type="ECO:0000256" key="6">
    <source>
        <dbReference type="SAM" id="Phobius"/>
    </source>
</evidence>
<evidence type="ECO:0000256" key="3">
    <source>
        <dbReference type="ARBA" id="ARBA00022692"/>
    </source>
</evidence>
<gene>
    <name evidence="8" type="ORF">CVLEPA_LOCUS9178</name>
</gene>
<keyword evidence="9" id="KW-1185">Reference proteome</keyword>
<accession>A0ABP0FKG9</accession>
<keyword evidence="4 6" id="KW-1133">Transmembrane helix</keyword>